<evidence type="ECO:0000313" key="5">
    <source>
        <dbReference type="Proteomes" id="UP000242243"/>
    </source>
</evidence>
<feature type="region of interest" description="Disordered" evidence="1">
    <location>
        <begin position="1"/>
        <end position="57"/>
    </location>
</feature>
<dbReference type="OrthoDB" id="2974614at2"/>
<protein>
    <submittedName>
        <fullName evidence="4">Uncharacterized protein</fullName>
    </submittedName>
</protein>
<gene>
    <name evidence="3" type="ORF">HHA03_15380</name>
    <name evidence="4" type="ORF">SAMN05421839_12531</name>
</gene>
<accession>A0A1I5QXT7</accession>
<evidence type="ECO:0000313" key="4">
    <source>
        <dbReference type="EMBL" id="SFP50907.1"/>
    </source>
</evidence>
<reference evidence="4 5" key="1">
    <citation type="submission" date="2016-10" db="EMBL/GenBank/DDBJ databases">
        <authorList>
            <person name="de Groot N.N."/>
        </authorList>
    </citation>
    <scope>NUCLEOTIDE SEQUENCE [LARGE SCALE GENOMIC DNA]</scope>
    <source>
        <strain evidence="4 5">DSM 17073</strain>
    </source>
</reference>
<dbReference type="EMBL" id="FOXC01000025">
    <property type="protein sequence ID" value="SFP50907.1"/>
    <property type="molecule type" value="Genomic_DNA"/>
</dbReference>
<dbReference type="Proteomes" id="UP000242243">
    <property type="component" value="Unassembled WGS sequence"/>
</dbReference>
<keyword evidence="2" id="KW-0472">Membrane</keyword>
<dbReference type="EMBL" id="BJWI01000021">
    <property type="protein sequence ID" value="GEM02006.1"/>
    <property type="molecule type" value="Genomic_DNA"/>
</dbReference>
<dbReference type="Proteomes" id="UP000321547">
    <property type="component" value="Unassembled WGS sequence"/>
</dbReference>
<keyword evidence="2" id="KW-1133">Transmembrane helix</keyword>
<keyword evidence="2" id="KW-0812">Transmembrane</keyword>
<keyword evidence="6" id="KW-1185">Reference proteome</keyword>
<proteinExistence type="predicted"/>
<evidence type="ECO:0000256" key="1">
    <source>
        <dbReference type="SAM" id="MobiDB-lite"/>
    </source>
</evidence>
<name>A0A1I5QXT7_9BACI</name>
<evidence type="ECO:0000313" key="6">
    <source>
        <dbReference type="Proteomes" id="UP000321547"/>
    </source>
</evidence>
<dbReference type="STRING" id="306540.SAMN05421839_12531"/>
<reference evidence="3 6" key="2">
    <citation type="submission" date="2019-07" db="EMBL/GenBank/DDBJ databases">
        <title>Whole genome shotgun sequence of Halolactibacillus halophilus NBRC 100868.</title>
        <authorList>
            <person name="Hosoyama A."/>
            <person name="Uohara A."/>
            <person name="Ohji S."/>
            <person name="Ichikawa N."/>
        </authorList>
    </citation>
    <scope>NUCLEOTIDE SEQUENCE [LARGE SCALE GENOMIC DNA]</scope>
    <source>
        <strain evidence="3 6">NBRC 100868</strain>
    </source>
</reference>
<organism evidence="4 5">
    <name type="scientific">Halolactibacillus halophilus</name>
    <dbReference type="NCBI Taxonomy" id="306540"/>
    <lineage>
        <taxon>Bacteria</taxon>
        <taxon>Bacillati</taxon>
        <taxon>Bacillota</taxon>
        <taxon>Bacilli</taxon>
        <taxon>Bacillales</taxon>
        <taxon>Bacillaceae</taxon>
        <taxon>Halolactibacillus</taxon>
    </lineage>
</organism>
<feature type="compositionally biased region" description="Acidic residues" evidence="1">
    <location>
        <begin position="26"/>
        <end position="39"/>
    </location>
</feature>
<dbReference type="AlphaFoldDB" id="A0A1I5QXT7"/>
<feature type="compositionally biased region" description="Acidic residues" evidence="1">
    <location>
        <begin position="1"/>
        <end position="17"/>
    </location>
</feature>
<sequence>MQETDETGQETETELTETTDTPTETTTDEPVDEQTEETTDQTVQTTEATSEPGIDEPQVVVPVDTREMTVVDSNAGTINVIHEVTIGDLLVSTALFILIIFMLIDRVVRR</sequence>
<evidence type="ECO:0000256" key="2">
    <source>
        <dbReference type="SAM" id="Phobius"/>
    </source>
</evidence>
<evidence type="ECO:0000313" key="3">
    <source>
        <dbReference type="EMBL" id="GEM02006.1"/>
    </source>
</evidence>
<dbReference type="RefSeq" id="WP_089832604.1">
    <property type="nucleotide sequence ID" value="NZ_BJWI01000021.1"/>
</dbReference>
<feature type="transmembrane region" description="Helical" evidence="2">
    <location>
        <begin position="89"/>
        <end position="108"/>
    </location>
</feature>